<feature type="region of interest" description="Disordered" evidence="1">
    <location>
        <begin position="475"/>
        <end position="513"/>
    </location>
</feature>
<feature type="compositionally biased region" description="Basic residues" evidence="1">
    <location>
        <begin position="134"/>
        <end position="143"/>
    </location>
</feature>
<dbReference type="InterPro" id="IPR036513">
    <property type="entry name" value="STAS_dom_sf"/>
</dbReference>
<sequence length="617" mass="65062">MGTRPGCGGSAFIDLAPTRSGSACRRVPTTATRVGLCPPGALSRTLGPVRDAGEDAGRRRRQGGRCRARETSRGRGTGVPVSVGAAGHHPGWSGALSTALGSRPCRAVRPDGVLGGSRGSPLWGRDDGQSRALAGRHRRRRQVPVRASCQDRDRHRTPSCRSDHGTPVLAGRVSSVSASLRAPPRRRPAVPTGTARRWSAAVAAAVRGRAGRPPEPRDADPARRAASSSPAFLVGGRLPPVVDLTHVDRSAAEPVVWMGGGRARWGGRRPAAVVAGRGDGDGLRLCGWVIWGPDDAHLRSRVLASGAVLGGTTSAVTGLVAAPGSGGLLVLAGLGCAALPVLHRCRRRSDEGTPEVARSEPPRAVAAAVRPRGPRPRQRTPAVGAVPPSPSSLSTPELCDAWRSSRRVLGTGPDVAVRQAAVRSVRPPSHRRRLLTYPREPRGGVITGRLARSRQRRAPMSSRRHRRRRCGPVPTVRHMRGRTQPHRHRTRSGRVLTGVPRGGQDDDLDGTSAAPDHEAELRAFVSHCSPRPVVTVAGALDTCGAALLSAVLDQVRRSERAAAEVDLSRVHYADSHGLAPLLDGQVTIRRTSPVVRRLLTALDIPSPRQAPSGPVPG</sequence>
<dbReference type="Gene3D" id="3.30.750.24">
    <property type="entry name" value="STAS domain"/>
    <property type="match status" value="1"/>
</dbReference>
<feature type="compositionally biased region" description="Low complexity" evidence="1">
    <location>
        <begin position="189"/>
        <end position="208"/>
    </location>
</feature>
<evidence type="ECO:0008006" key="4">
    <source>
        <dbReference type="Google" id="ProtNLM"/>
    </source>
</evidence>
<organism evidence="2 3">
    <name type="scientific">Geodermatophilus obscurus</name>
    <dbReference type="NCBI Taxonomy" id="1861"/>
    <lineage>
        <taxon>Bacteria</taxon>
        <taxon>Bacillati</taxon>
        <taxon>Actinomycetota</taxon>
        <taxon>Actinomycetes</taxon>
        <taxon>Geodermatophilales</taxon>
        <taxon>Geodermatophilaceae</taxon>
        <taxon>Geodermatophilus</taxon>
    </lineage>
</organism>
<feature type="region of interest" description="Disordered" evidence="1">
    <location>
        <begin position="38"/>
        <end position="88"/>
    </location>
</feature>
<dbReference type="AlphaFoldDB" id="A0A1I5HGN9"/>
<dbReference type="Proteomes" id="UP000183642">
    <property type="component" value="Unassembled WGS sequence"/>
</dbReference>
<feature type="compositionally biased region" description="Low complexity" evidence="1">
    <location>
        <begin position="362"/>
        <end position="371"/>
    </location>
</feature>
<name>A0A1I5HGN9_9ACTN</name>
<accession>A0A1I5HGN9</accession>
<feature type="compositionally biased region" description="Basic and acidic residues" evidence="1">
    <location>
        <begin position="212"/>
        <end position="223"/>
    </location>
</feature>
<dbReference type="CDD" id="cd07043">
    <property type="entry name" value="STAS_anti-anti-sigma_factors"/>
    <property type="match status" value="1"/>
</dbReference>
<feature type="compositionally biased region" description="Basic and acidic residues" evidence="1">
    <location>
        <begin position="149"/>
        <end position="164"/>
    </location>
</feature>
<evidence type="ECO:0000313" key="2">
    <source>
        <dbReference type="EMBL" id="SFO47190.1"/>
    </source>
</evidence>
<dbReference type="EMBL" id="FOWE01000009">
    <property type="protein sequence ID" value="SFO47190.1"/>
    <property type="molecule type" value="Genomic_DNA"/>
</dbReference>
<evidence type="ECO:0000313" key="3">
    <source>
        <dbReference type="Proteomes" id="UP000183642"/>
    </source>
</evidence>
<protein>
    <recommendedName>
        <fullName evidence="4">STAS domain-containing protein</fullName>
    </recommendedName>
</protein>
<proteinExistence type="predicted"/>
<feature type="compositionally biased region" description="Basic residues" evidence="1">
    <location>
        <begin position="477"/>
        <end position="492"/>
    </location>
</feature>
<evidence type="ECO:0000256" key="1">
    <source>
        <dbReference type="SAM" id="MobiDB-lite"/>
    </source>
</evidence>
<feature type="region of interest" description="Disordered" evidence="1">
    <location>
        <begin position="350"/>
        <end position="397"/>
    </location>
</feature>
<keyword evidence="3" id="KW-1185">Reference proteome</keyword>
<feature type="region of interest" description="Disordered" evidence="1">
    <location>
        <begin position="110"/>
        <end position="230"/>
    </location>
</feature>
<gene>
    <name evidence="2" type="ORF">SAMN05660359_03689</name>
</gene>
<reference evidence="3" key="1">
    <citation type="submission" date="2016-10" db="EMBL/GenBank/DDBJ databases">
        <authorList>
            <person name="Varghese N."/>
            <person name="Submissions S."/>
        </authorList>
    </citation>
    <scope>NUCLEOTIDE SEQUENCE [LARGE SCALE GENOMIC DNA]</scope>
    <source>
        <strain evidence="3">DSM 43161</strain>
    </source>
</reference>
<feature type="compositionally biased region" description="Low complexity" evidence="1">
    <location>
        <begin position="168"/>
        <end position="182"/>
    </location>
</feature>
<dbReference type="SUPFAM" id="SSF52091">
    <property type="entry name" value="SpoIIaa-like"/>
    <property type="match status" value="1"/>
</dbReference>